<protein>
    <submittedName>
        <fullName evidence="1">Uncharacterized protein</fullName>
    </submittedName>
</protein>
<proteinExistence type="predicted"/>
<organism evidence="1 2">
    <name type="scientific">Sphagnum troendelagicum</name>
    <dbReference type="NCBI Taxonomy" id="128251"/>
    <lineage>
        <taxon>Eukaryota</taxon>
        <taxon>Viridiplantae</taxon>
        <taxon>Streptophyta</taxon>
        <taxon>Embryophyta</taxon>
        <taxon>Bryophyta</taxon>
        <taxon>Sphagnophytina</taxon>
        <taxon>Sphagnopsida</taxon>
        <taxon>Sphagnales</taxon>
        <taxon>Sphagnaceae</taxon>
        <taxon>Sphagnum</taxon>
    </lineage>
</organism>
<gene>
    <name evidence="1" type="ORF">CSSPTR1EN2_LOCUS16000</name>
</gene>
<evidence type="ECO:0000313" key="2">
    <source>
        <dbReference type="Proteomes" id="UP001497512"/>
    </source>
</evidence>
<sequence length="81" mass="9179">MSIAITTVDGSLLHSFLPSLPEISSPNAQHIHQQEAAQLLHFNHELMMQTFHLLHFNGTENKENHGQLASEFSTCYHEHGF</sequence>
<evidence type="ECO:0000313" key="1">
    <source>
        <dbReference type="EMBL" id="CAK9222308.1"/>
    </source>
</evidence>
<dbReference type="Proteomes" id="UP001497512">
    <property type="component" value="Chromosome 4"/>
</dbReference>
<reference evidence="1" key="1">
    <citation type="submission" date="2024-02" db="EMBL/GenBank/DDBJ databases">
        <authorList>
            <consortium name="ELIXIR-Norway"/>
            <consortium name="Elixir Norway"/>
        </authorList>
    </citation>
    <scope>NUCLEOTIDE SEQUENCE</scope>
</reference>
<dbReference type="EMBL" id="OZ019896">
    <property type="protein sequence ID" value="CAK9222308.1"/>
    <property type="molecule type" value="Genomic_DNA"/>
</dbReference>
<keyword evidence="2" id="KW-1185">Reference proteome</keyword>
<name>A0ABP0UHP3_9BRYO</name>
<accession>A0ABP0UHP3</accession>